<keyword evidence="7" id="KW-1185">Reference proteome</keyword>
<dbReference type="PANTHER" id="PTHR10137">
    <property type="entry name" value="V-TYPE PROTON ATPASE SUBUNIT C"/>
    <property type="match status" value="1"/>
</dbReference>
<evidence type="ECO:0000256" key="4">
    <source>
        <dbReference type="ARBA" id="ARBA00023065"/>
    </source>
</evidence>
<keyword evidence="3 5" id="KW-0375">Hydrogen ion transport</keyword>
<evidence type="ECO:0000256" key="5">
    <source>
        <dbReference type="RuleBase" id="RU364010"/>
    </source>
</evidence>
<dbReference type="Gene3D" id="1.20.1460.10">
    <property type="entry name" value="subunit c (vma5p) of the yeast v-atpase, domain 2"/>
    <property type="match status" value="1"/>
</dbReference>
<evidence type="ECO:0000313" key="7">
    <source>
        <dbReference type="Proteomes" id="UP000185944"/>
    </source>
</evidence>
<dbReference type="Pfam" id="PF03223">
    <property type="entry name" value="V-ATPase_C"/>
    <property type="match status" value="1"/>
</dbReference>
<dbReference type="SUPFAM" id="SSF118203">
    <property type="entry name" value="Vacuolar ATP synthase subunit C"/>
    <property type="match status" value="1"/>
</dbReference>
<comment type="caution">
    <text evidence="6">The sequence shown here is derived from an EMBL/GenBank/DDBJ whole genome shotgun (WGS) entry which is preliminary data.</text>
</comment>
<keyword evidence="4 5" id="KW-0406">Ion transport</keyword>
<organism evidence="6 7">
    <name type="scientific">Nematocida displodere</name>
    <dbReference type="NCBI Taxonomy" id="1805483"/>
    <lineage>
        <taxon>Eukaryota</taxon>
        <taxon>Fungi</taxon>
        <taxon>Fungi incertae sedis</taxon>
        <taxon>Microsporidia</taxon>
        <taxon>Nematocida</taxon>
    </lineage>
</organism>
<proteinExistence type="inferred from homology"/>
<comment type="similarity">
    <text evidence="1 5">Belongs to the V-ATPase C subunit family.</text>
</comment>
<comment type="subunit">
    <text evidence="5">V-ATPase is a heteromultimeric enzyme composed of a peripheral catalytic V1 complex (components A to H) attached to an integral membrane V0 proton pore complex.</text>
</comment>
<reference evidence="6 7" key="1">
    <citation type="submission" date="2016-02" db="EMBL/GenBank/DDBJ databases">
        <title>Discovery of a natural microsporidian pathogen with a broad tissue tropism in Caenorhabditis elegans.</title>
        <authorList>
            <person name="Luallen R.J."/>
            <person name="Reinke A.W."/>
            <person name="Tong L."/>
            <person name="Botts M.R."/>
            <person name="Felix M.-A."/>
            <person name="Troemel E.R."/>
        </authorList>
    </citation>
    <scope>NUCLEOTIDE SEQUENCE [LARGE SCALE GENOMIC DNA]</scope>
    <source>
        <strain evidence="6 7">JUm2807</strain>
    </source>
</reference>
<evidence type="ECO:0000313" key="6">
    <source>
        <dbReference type="EMBL" id="OAG31734.1"/>
    </source>
</evidence>
<dbReference type="STRING" id="1805483.A0A177EID5"/>
<gene>
    <name evidence="6" type="ORF">NEDG_00209</name>
</gene>
<dbReference type="InterPro" id="IPR036132">
    <property type="entry name" value="Vac_ATP_synth_c_sf"/>
</dbReference>
<dbReference type="GeneID" id="93646559"/>
<dbReference type="VEuPathDB" id="MicrosporidiaDB:NEDG_00209"/>
<evidence type="ECO:0000256" key="2">
    <source>
        <dbReference type="ARBA" id="ARBA00022448"/>
    </source>
</evidence>
<dbReference type="EMBL" id="LTDL01000014">
    <property type="protein sequence ID" value="OAG31734.1"/>
    <property type="molecule type" value="Genomic_DNA"/>
</dbReference>
<dbReference type="OrthoDB" id="6605928at2759"/>
<dbReference type="GO" id="GO:0046961">
    <property type="term" value="F:proton-transporting ATPase activity, rotational mechanism"/>
    <property type="evidence" value="ECO:0007669"/>
    <property type="project" value="InterPro"/>
</dbReference>
<protein>
    <recommendedName>
        <fullName evidence="5">V-type proton ATPase subunit C</fullName>
    </recommendedName>
</protein>
<dbReference type="Proteomes" id="UP000185944">
    <property type="component" value="Unassembled WGS sequence"/>
</dbReference>
<evidence type="ECO:0000256" key="3">
    <source>
        <dbReference type="ARBA" id="ARBA00022781"/>
    </source>
</evidence>
<dbReference type="GO" id="GO:0000221">
    <property type="term" value="C:vacuolar proton-transporting V-type ATPase, V1 domain"/>
    <property type="evidence" value="ECO:0007669"/>
    <property type="project" value="TreeGrafter"/>
</dbReference>
<dbReference type="PANTHER" id="PTHR10137:SF0">
    <property type="entry name" value="V-TYPE PROTON ATPASE SUBUNIT C"/>
    <property type="match status" value="1"/>
</dbReference>
<dbReference type="InterPro" id="IPR004907">
    <property type="entry name" value="ATPase_V1-cplx_csu"/>
</dbReference>
<evidence type="ECO:0000256" key="1">
    <source>
        <dbReference type="ARBA" id="ARBA00006138"/>
    </source>
</evidence>
<sequence length="377" mass="42884">MHILVSLPLDEPVEEDILLSNVRRGLGSSGKDCDSLALPGIESESIDCLFDAEERVSALETLAQDTIRKYLAAYNAISEAPVSDTQILGKTFDHFLKTFAWNSTKYPQSTKITDLLSSMEQELATAIEAYSEKNRMYLNEKKKKEALSRRRSGSIYDLDINTIAYKEGELTANSFFRKYYLGIREKLREKDVEKLESIEGLFVESRNCVFKGTDGEVYEILGRSGAKEEVLKDLEKQGYYVKEQAETYAEYLKLCEQDEEALVQFEQVRNAVFLLVSANLQKLYGLLVHTKHLGVYIESILRFGLPSTFCFFILEFKNQGKVLSKWKKLAKTWKYSKRVTTVDKKISSSSAESVYDFVYKIVAGFEMSPSEEAAGEI</sequence>
<accession>A0A177EID5</accession>
<dbReference type="RefSeq" id="XP_067545335.1">
    <property type="nucleotide sequence ID" value="XM_067687627.1"/>
</dbReference>
<dbReference type="AlphaFoldDB" id="A0A177EID5"/>
<name>A0A177EID5_9MICR</name>
<comment type="function">
    <text evidence="5">Subunit of the V1 complex of vacuolar(H+)-ATPase (V-ATPase), a multisubunit enzyme composed of a peripheral complex (V1) that hydrolyzes ATP and a membrane integral complex (V0) that translocates protons. V-ATPase is responsible for acidifying and maintaining the pH of intracellular compartments and in some cell types, is targeted to the plasma membrane, where it is responsible for acidifying the extracellular environment. Subunit C is necessary for the assembly of the catalytic sector of the enzyme and is likely to have a specific function in its catalytic activity.</text>
</comment>
<dbReference type="Gene3D" id="3.30.70.1180">
    <property type="entry name" value="Vacuolar atp synthase subunit c, domain 1"/>
    <property type="match status" value="1"/>
</dbReference>
<keyword evidence="2 5" id="KW-0813">Transport</keyword>
<dbReference type="Gene3D" id="3.30.70.100">
    <property type="match status" value="1"/>
</dbReference>